<dbReference type="Proteomes" id="UP000305888">
    <property type="component" value="Chromosome"/>
</dbReference>
<dbReference type="KEGG" id="ppru:FDP22_09785"/>
<dbReference type="GO" id="GO:0003755">
    <property type="term" value="F:peptidyl-prolyl cis-trans isomerase activity"/>
    <property type="evidence" value="ECO:0007669"/>
    <property type="project" value="UniProtKB-KW"/>
</dbReference>
<dbReference type="PANTHER" id="PTHR47245">
    <property type="entry name" value="PEPTIDYLPROLYL ISOMERASE"/>
    <property type="match status" value="1"/>
</dbReference>
<evidence type="ECO:0000256" key="4">
    <source>
        <dbReference type="ARBA" id="ARBA00018370"/>
    </source>
</evidence>
<dbReference type="InterPro" id="IPR050245">
    <property type="entry name" value="PrsA_foldase"/>
</dbReference>
<dbReference type="InterPro" id="IPR046357">
    <property type="entry name" value="PPIase_dom_sf"/>
</dbReference>
<dbReference type="SUPFAM" id="SSF54534">
    <property type="entry name" value="FKBP-like"/>
    <property type="match status" value="1"/>
</dbReference>
<evidence type="ECO:0000256" key="3">
    <source>
        <dbReference type="ARBA" id="ARBA00013194"/>
    </source>
</evidence>
<dbReference type="EC" id="5.2.1.8" evidence="3"/>
<proteinExistence type="inferred from homology"/>
<evidence type="ECO:0000256" key="8">
    <source>
        <dbReference type="PROSITE-ProRule" id="PRU00278"/>
    </source>
</evidence>
<dbReference type="Pfam" id="PF00639">
    <property type="entry name" value="Rotamase"/>
    <property type="match status" value="1"/>
</dbReference>
<feature type="signal peptide" evidence="9">
    <location>
        <begin position="1"/>
        <end position="23"/>
    </location>
</feature>
<dbReference type="PROSITE" id="PS01096">
    <property type="entry name" value="PPIC_PPIASE_1"/>
    <property type="match status" value="1"/>
</dbReference>
<dbReference type="InterPro" id="IPR000297">
    <property type="entry name" value="PPIase_PpiC"/>
</dbReference>
<evidence type="ECO:0000256" key="6">
    <source>
        <dbReference type="ARBA" id="ARBA00030642"/>
    </source>
</evidence>
<dbReference type="SUPFAM" id="SSF109998">
    <property type="entry name" value="Triger factor/SurA peptide-binding domain-like"/>
    <property type="match status" value="1"/>
</dbReference>
<keyword evidence="8 11" id="KW-0413">Isomerase</keyword>
<feature type="domain" description="PpiC" evidence="10">
    <location>
        <begin position="160"/>
        <end position="249"/>
    </location>
</feature>
<keyword evidence="5 8" id="KW-0697">Rotamase</keyword>
<comment type="similarity">
    <text evidence="2">Belongs to the PpiC/parvulin rotamase family.</text>
</comment>
<reference evidence="11 12" key="1">
    <citation type="submission" date="2019-06" db="EMBL/GenBank/DDBJ databases">
        <title>Genome sequence of Rhodobacteraceae bacterium D4M1.</title>
        <authorList>
            <person name="Cao J."/>
        </authorList>
    </citation>
    <scope>NUCLEOTIDE SEQUENCE [LARGE SCALE GENOMIC DNA]</scope>
    <source>
        <strain evidence="11 12">D4M1</strain>
    </source>
</reference>
<dbReference type="EMBL" id="CP040818">
    <property type="protein sequence ID" value="QDL92039.1"/>
    <property type="molecule type" value="Genomic_DNA"/>
</dbReference>
<protein>
    <recommendedName>
        <fullName evidence="4">Parvulin-like PPIase</fullName>
        <ecNumber evidence="3">5.2.1.8</ecNumber>
    </recommendedName>
    <alternativeName>
        <fullName evidence="6">Peptidyl-prolyl cis-trans isomerase plp</fullName>
    </alternativeName>
    <alternativeName>
        <fullName evidence="7">Rotamase plp</fullName>
    </alternativeName>
</protein>
<evidence type="ECO:0000313" key="12">
    <source>
        <dbReference type="Proteomes" id="UP000305888"/>
    </source>
</evidence>
<dbReference type="RefSeq" id="WP_138571911.1">
    <property type="nucleotide sequence ID" value="NZ_CP040818.1"/>
</dbReference>
<evidence type="ECO:0000256" key="9">
    <source>
        <dbReference type="SAM" id="SignalP"/>
    </source>
</evidence>
<accession>A0A5B8FZ90</accession>
<dbReference type="PANTHER" id="PTHR47245:SF2">
    <property type="entry name" value="PEPTIDYL-PROLYL CIS-TRANS ISOMERASE HP_0175-RELATED"/>
    <property type="match status" value="1"/>
</dbReference>
<evidence type="ECO:0000256" key="7">
    <source>
        <dbReference type="ARBA" id="ARBA00031484"/>
    </source>
</evidence>
<dbReference type="AlphaFoldDB" id="A0A5B8FZ90"/>
<dbReference type="Gene3D" id="3.10.50.40">
    <property type="match status" value="1"/>
</dbReference>
<dbReference type="Gene3D" id="1.10.8.1040">
    <property type="match status" value="1"/>
</dbReference>
<keyword evidence="9" id="KW-0732">Signal</keyword>
<evidence type="ECO:0000256" key="2">
    <source>
        <dbReference type="ARBA" id="ARBA00007656"/>
    </source>
</evidence>
<feature type="chain" id="PRO_5022753078" description="Parvulin-like PPIase" evidence="9">
    <location>
        <begin position="24"/>
        <end position="307"/>
    </location>
</feature>
<organism evidence="11 12">
    <name type="scientific">Paroceanicella profunda</name>
    <dbReference type="NCBI Taxonomy" id="2579971"/>
    <lineage>
        <taxon>Bacteria</taxon>
        <taxon>Pseudomonadati</taxon>
        <taxon>Pseudomonadota</taxon>
        <taxon>Alphaproteobacteria</taxon>
        <taxon>Rhodobacterales</taxon>
        <taxon>Paracoccaceae</taxon>
        <taxon>Paroceanicella</taxon>
    </lineage>
</organism>
<dbReference type="InterPro" id="IPR023058">
    <property type="entry name" value="PPIase_PpiC_CS"/>
</dbReference>
<evidence type="ECO:0000313" key="11">
    <source>
        <dbReference type="EMBL" id="QDL92039.1"/>
    </source>
</evidence>
<evidence type="ECO:0000259" key="10">
    <source>
        <dbReference type="PROSITE" id="PS50198"/>
    </source>
</evidence>
<dbReference type="InterPro" id="IPR027304">
    <property type="entry name" value="Trigger_fact/SurA_dom_sf"/>
</dbReference>
<evidence type="ECO:0000256" key="5">
    <source>
        <dbReference type="ARBA" id="ARBA00023110"/>
    </source>
</evidence>
<keyword evidence="12" id="KW-1185">Reference proteome</keyword>
<name>A0A5B8FZ90_9RHOB</name>
<comment type="catalytic activity">
    <reaction evidence="1">
        <text>[protein]-peptidylproline (omega=180) = [protein]-peptidylproline (omega=0)</text>
        <dbReference type="Rhea" id="RHEA:16237"/>
        <dbReference type="Rhea" id="RHEA-COMP:10747"/>
        <dbReference type="Rhea" id="RHEA-COMP:10748"/>
        <dbReference type="ChEBI" id="CHEBI:83833"/>
        <dbReference type="ChEBI" id="CHEBI:83834"/>
        <dbReference type="EC" id="5.2.1.8"/>
    </reaction>
</comment>
<dbReference type="OrthoDB" id="14196at2"/>
<evidence type="ECO:0000256" key="1">
    <source>
        <dbReference type="ARBA" id="ARBA00000971"/>
    </source>
</evidence>
<dbReference type="PROSITE" id="PS50198">
    <property type="entry name" value="PPIC_PPIASE_2"/>
    <property type="match status" value="1"/>
</dbReference>
<sequence length="307" mass="32361">MKLLSSTALALLASAALVPAAFAQDTAPATTPDATAPAAADEAPAAADYTAQSVVATVDGEEITLGQINMVWAALPDQYKKLPGDVLFPALIDQVVNQILLAKAGEEEGLDQTDGVKLAVENARRDAIAGALIRKSIDETVTDEAVKAAYDAQVANLPEEQEINASHILVETEDEAKEIKAELDGGADFATLAKDKSTGPSGPQGGELGWFGKGQMVPAFEEVAFGLEKGQVSDPVQTQFGWHVIKLNDTRVKPKPTLDEIHDQLVNQLSENVVRERVDALRAAAKIEKPDTGIPADAIKDPALLGQ</sequence>
<gene>
    <name evidence="11" type="ORF">FDP22_09785</name>
</gene>